<keyword evidence="5" id="KW-1185">Reference proteome</keyword>
<dbReference type="Gene3D" id="3.10.620.30">
    <property type="match status" value="1"/>
</dbReference>
<accession>A0ABV8DEV6</accession>
<gene>
    <name evidence="4" type="ORF">ACFOW3_20885</name>
</gene>
<comment type="caution">
    <text evidence="4">The sequence shown here is derived from an EMBL/GenBank/DDBJ whole genome shotgun (WGS) entry which is preliminary data.</text>
</comment>
<dbReference type="InterPro" id="IPR038765">
    <property type="entry name" value="Papain-like_cys_pep_sf"/>
</dbReference>
<dbReference type="SMART" id="SM00460">
    <property type="entry name" value="TGc"/>
    <property type="match status" value="1"/>
</dbReference>
<dbReference type="InterPro" id="IPR002931">
    <property type="entry name" value="Transglutaminase-like"/>
</dbReference>
<evidence type="ECO:0000313" key="5">
    <source>
        <dbReference type="Proteomes" id="UP001595693"/>
    </source>
</evidence>
<keyword evidence="2" id="KW-0472">Membrane</keyword>
<sequence length="1080" mass="114829">MKSLQHPAVTAITPHLREKVPMRPSQAPEHEHARSQPTQPTLQHRPVGWFKRAVVWLLTASVLNTVGLPLVHAQMAQRNQLAAQQRMKSGAPSEQYADTLEQLVNALNPESGPSGVAPSFSDVASSLPGVQTLDRQAQALQQEWQTLRNTWHTAGVEGSVLDRQLAQEAVFRDKHEQLVKRIEAVQAGGSGQAAALQVLKEFVDAEAPRKTHLPVNLNKLPWLAERARPQAPIQVDASEADQPAAAAKAATLQSTTKAASAPSVADLAPTVDAPHTDAIKNLAQTLGHNPHKIYQWVHDNIYYVPTQGSVQGAQDTLDKKSGNAVDTASLLIALLRASGIPARYVTGTVDIPTAQALNWVGGAQTVDAAQQIWGQGGVNNVALVSGAQTKALRIEHTWVEALIQYQPGRGIRHTPGQSTPDTWVPLDGSYKQYTFQEGMDLQSAVPLDAQALLNAAQQGAETNQAEGWVRNLNTTALQSQLSNYQARLKTYIDSQNAGKSTVGDVLGTRQATIDPLPYLAGTLPYSIKTRSQTHSDLPASSKAQFKYEIYADARSAAWGDSPLLSWQTPTAAIAGKKITLAWVAASAADEAAIAALIPKPSPGQQLDPSQLPRGLPSSISLKPQISVDGTVVATGPGMRAGSEPVGQGGFTRYGQQDWDETQDQLIAGQQTALGVSIQGISQAQLEALRARMKVNKQKLEQAQAAPEAQRAAILQGITGENLTGDLLTGTMWSYFASLQSHGAIASAQAQMIDRPALSYGLFHAQVRPNKLYGIVTTGITFQGLNMDIGHLRHTRWVKNDDPQAAINAKPELTANGKTAAQNRWIAYNKLRGQYSSAMEHAVPEQLWVDKSQCRYTDEQGQISNPTLAECAQGISAVNAIAIAQAAGQRIYTINQSNAATALPRLPLGGTVGQEITSAVQAGKEVTFHERAINAHGFSGYGYVITDPETGAGAYMIEGRGNGGWMDLVNWVKDNPGWSAIAALVLGIVAGIGGWLGAILLLMSFVISAISIYHDMMAIANAECGVLGLQALFGALTAIVFGIGLLGGAVGAAIALAIAGYLISALYADVAGAIKRIPGVC</sequence>
<evidence type="ECO:0000313" key="4">
    <source>
        <dbReference type="EMBL" id="MFC3937081.1"/>
    </source>
</evidence>
<organism evidence="4 5">
    <name type="scientific">Acidovorax facilis</name>
    <dbReference type="NCBI Taxonomy" id="12917"/>
    <lineage>
        <taxon>Bacteria</taxon>
        <taxon>Pseudomonadati</taxon>
        <taxon>Pseudomonadota</taxon>
        <taxon>Betaproteobacteria</taxon>
        <taxon>Burkholderiales</taxon>
        <taxon>Comamonadaceae</taxon>
        <taxon>Acidovorax</taxon>
    </lineage>
</organism>
<dbReference type="Proteomes" id="UP001595693">
    <property type="component" value="Unassembled WGS sequence"/>
</dbReference>
<evidence type="ECO:0000256" key="1">
    <source>
        <dbReference type="SAM" id="MobiDB-lite"/>
    </source>
</evidence>
<dbReference type="Pfam" id="PF01841">
    <property type="entry name" value="Transglut_core"/>
    <property type="match status" value="1"/>
</dbReference>
<proteinExistence type="predicted"/>
<dbReference type="SUPFAM" id="SSF54001">
    <property type="entry name" value="Cysteine proteinases"/>
    <property type="match status" value="1"/>
</dbReference>
<reference evidence="5" key="1">
    <citation type="journal article" date="2019" name="Int. J. Syst. Evol. Microbiol.">
        <title>The Global Catalogue of Microorganisms (GCM) 10K type strain sequencing project: providing services to taxonomists for standard genome sequencing and annotation.</title>
        <authorList>
            <consortium name="The Broad Institute Genomics Platform"/>
            <consortium name="The Broad Institute Genome Sequencing Center for Infectious Disease"/>
            <person name="Wu L."/>
            <person name="Ma J."/>
        </authorList>
    </citation>
    <scope>NUCLEOTIDE SEQUENCE [LARGE SCALE GENOMIC DNA]</scope>
    <source>
        <strain evidence="5">CCUG 2113</strain>
    </source>
</reference>
<feature type="transmembrane region" description="Helical" evidence="2">
    <location>
        <begin position="1048"/>
        <end position="1067"/>
    </location>
</feature>
<feature type="region of interest" description="Disordered" evidence="1">
    <location>
        <begin position="1"/>
        <end position="42"/>
    </location>
</feature>
<keyword evidence="2" id="KW-1133">Transmembrane helix</keyword>
<protein>
    <submittedName>
        <fullName evidence="4">Transglutaminase family protein</fullName>
    </submittedName>
</protein>
<keyword evidence="2" id="KW-0812">Transmembrane</keyword>
<name>A0ABV8DEV6_9BURK</name>
<feature type="transmembrane region" description="Helical" evidence="2">
    <location>
        <begin position="1024"/>
        <end position="1042"/>
    </location>
</feature>
<evidence type="ECO:0000256" key="2">
    <source>
        <dbReference type="SAM" id="Phobius"/>
    </source>
</evidence>
<dbReference type="PANTHER" id="PTHR33490">
    <property type="entry name" value="BLR5614 PROTEIN-RELATED"/>
    <property type="match status" value="1"/>
</dbReference>
<feature type="transmembrane region" description="Helical" evidence="2">
    <location>
        <begin position="979"/>
        <end position="1012"/>
    </location>
</feature>
<evidence type="ECO:0000259" key="3">
    <source>
        <dbReference type="SMART" id="SM00460"/>
    </source>
</evidence>
<dbReference type="EMBL" id="JBHSAJ010000062">
    <property type="protein sequence ID" value="MFC3937081.1"/>
    <property type="molecule type" value="Genomic_DNA"/>
</dbReference>
<feature type="domain" description="Transglutaminase-like" evidence="3">
    <location>
        <begin position="316"/>
        <end position="370"/>
    </location>
</feature>